<feature type="domain" description="GGDEF" evidence="2">
    <location>
        <begin position="195"/>
        <end position="326"/>
    </location>
</feature>
<dbReference type="InterPro" id="IPR029787">
    <property type="entry name" value="Nucleotide_cyclase"/>
</dbReference>
<dbReference type="EMBL" id="JAODOQ010000001">
    <property type="protein sequence ID" value="MCT8986715.1"/>
    <property type="molecule type" value="Genomic_DNA"/>
</dbReference>
<dbReference type="PANTHER" id="PTHR46663:SF2">
    <property type="entry name" value="GGDEF DOMAIN-CONTAINING PROTEIN"/>
    <property type="match status" value="1"/>
</dbReference>
<gene>
    <name evidence="3" type="ORF">N4T56_09770</name>
</gene>
<sequence>MVDGYHIIDHLRQQYPGIDLVVVADTEQGINAVINGRADMFVDQVATLATTLKGGQYPSLKMSLVAELTEQHSRIGLFPGVKSLVPLIDRVIATIDEAEQQNMYQKWVSLDVNSDTLRYQRWLQILIVGLLVLSLIALMIFMSNRRLNVEIQKRIKAEENLQFMANHDNVTGLPNRSLLDDRLSQAVMTHQRDKSRFAVLFVDLDGFKAVNDMHGHHIGDKLLHRVGLMLSKCVRESDTVARFGGDEFVLLLQHIDSKENTRQVADNILLALKRITVIDGRQVNISASIGIAMFNEDADTPATLLKTADQLMYQAKKIGGHQYKMN</sequence>
<protein>
    <submittedName>
        <fullName evidence="3">GGDEF domain-containing protein</fullName>
    </submittedName>
</protein>
<evidence type="ECO:0000313" key="4">
    <source>
        <dbReference type="Proteomes" id="UP001431192"/>
    </source>
</evidence>
<dbReference type="Gene3D" id="3.40.190.10">
    <property type="entry name" value="Periplasmic binding protein-like II"/>
    <property type="match status" value="2"/>
</dbReference>
<feature type="transmembrane region" description="Helical" evidence="1">
    <location>
        <begin position="122"/>
        <end position="144"/>
    </location>
</feature>
<reference evidence="3" key="1">
    <citation type="submission" date="2022-09" db="EMBL/GenBank/DDBJ databases">
        <title>Shewanella sp. KJ10-1 sp.nov, isolated from marine algae.</title>
        <authorList>
            <person name="Butt M."/>
            <person name="Lee J.K."/>
            <person name="Kim J.M."/>
            <person name="Choi D.G."/>
        </authorList>
    </citation>
    <scope>NUCLEOTIDE SEQUENCE</scope>
    <source>
        <strain evidence="3">KJ10-1</strain>
    </source>
</reference>
<keyword evidence="1" id="KW-0812">Transmembrane</keyword>
<dbReference type="Pfam" id="PF00990">
    <property type="entry name" value="GGDEF"/>
    <property type="match status" value="1"/>
</dbReference>
<keyword evidence="1" id="KW-0472">Membrane</keyword>
<dbReference type="SMART" id="SM00267">
    <property type="entry name" value="GGDEF"/>
    <property type="match status" value="1"/>
</dbReference>
<keyword evidence="1" id="KW-1133">Transmembrane helix</keyword>
<evidence type="ECO:0000313" key="3">
    <source>
        <dbReference type="EMBL" id="MCT8986715.1"/>
    </source>
</evidence>
<dbReference type="CDD" id="cd01949">
    <property type="entry name" value="GGDEF"/>
    <property type="match status" value="1"/>
</dbReference>
<dbReference type="Gene3D" id="3.30.70.270">
    <property type="match status" value="1"/>
</dbReference>
<dbReference type="PROSITE" id="PS50887">
    <property type="entry name" value="GGDEF"/>
    <property type="match status" value="1"/>
</dbReference>
<dbReference type="SUPFAM" id="SSF53850">
    <property type="entry name" value="Periplasmic binding protein-like II"/>
    <property type="match status" value="1"/>
</dbReference>
<dbReference type="PANTHER" id="PTHR46663">
    <property type="entry name" value="DIGUANYLATE CYCLASE DGCT-RELATED"/>
    <property type="match status" value="1"/>
</dbReference>
<dbReference type="Proteomes" id="UP001431192">
    <property type="component" value="Unassembled WGS sequence"/>
</dbReference>
<keyword evidence="4" id="KW-1185">Reference proteome</keyword>
<dbReference type="SUPFAM" id="SSF55073">
    <property type="entry name" value="Nucleotide cyclase"/>
    <property type="match status" value="1"/>
</dbReference>
<evidence type="ECO:0000256" key="1">
    <source>
        <dbReference type="SAM" id="Phobius"/>
    </source>
</evidence>
<dbReference type="InterPro" id="IPR052163">
    <property type="entry name" value="DGC-Regulatory_Protein"/>
</dbReference>
<dbReference type="RefSeq" id="WP_261733092.1">
    <property type="nucleotide sequence ID" value="NZ_JAODOQ010000001.1"/>
</dbReference>
<dbReference type="InterPro" id="IPR043128">
    <property type="entry name" value="Rev_trsase/Diguanyl_cyclase"/>
</dbReference>
<proteinExistence type="predicted"/>
<dbReference type="InterPro" id="IPR000160">
    <property type="entry name" value="GGDEF_dom"/>
</dbReference>
<dbReference type="NCBIfam" id="TIGR00254">
    <property type="entry name" value="GGDEF"/>
    <property type="match status" value="1"/>
</dbReference>
<evidence type="ECO:0000259" key="2">
    <source>
        <dbReference type="PROSITE" id="PS50887"/>
    </source>
</evidence>
<organism evidence="3 4">
    <name type="scientific">Shewanella phaeophyticola</name>
    <dbReference type="NCBI Taxonomy" id="2978345"/>
    <lineage>
        <taxon>Bacteria</taxon>
        <taxon>Pseudomonadati</taxon>
        <taxon>Pseudomonadota</taxon>
        <taxon>Gammaproteobacteria</taxon>
        <taxon>Alteromonadales</taxon>
        <taxon>Shewanellaceae</taxon>
        <taxon>Shewanella</taxon>
    </lineage>
</organism>
<accession>A0ABT2P234</accession>
<name>A0ABT2P234_9GAMM</name>
<comment type="caution">
    <text evidence="3">The sequence shown here is derived from an EMBL/GenBank/DDBJ whole genome shotgun (WGS) entry which is preliminary data.</text>
</comment>